<dbReference type="RefSeq" id="WP_067020097.1">
    <property type="nucleotide sequence ID" value="NZ_KQ949080.1"/>
</dbReference>
<proteinExistence type="predicted"/>
<reference evidence="1 2" key="1">
    <citation type="submission" date="2015-10" db="EMBL/GenBank/DDBJ databases">
        <title>Draft genome sequence of Streptomyces sp. RV15, isolated from a marine sponge.</title>
        <authorList>
            <person name="Ruckert C."/>
            <person name="Abdelmohsen U.R."/>
            <person name="Winkler A."/>
            <person name="Hentschel U."/>
            <person name="Kalinowski J."/>
            <person name="Kampfer P."/>
            <person name="Glaeser S."/>
        </authorList>
    </citation>
    <scope>NUCLEOTIDE SEQUENCE [LARGE SCALE GENOMIC DNA]</scope>
    <source>
        <strain evidence="1 2">RV15</strain>
    </source>
</reference>
<sequence>MYEEFELEDPAARRRAAIAAEKDRLARDRERRESRGLTAVSGFLRRKWGWLGVDGDDAVTAVHGILDELSRSDGLAEEPRAVLRAAAAGTPDREALLPAVRAALESVTPEEVLAQIRSLWKAEIPWLTAAGAERCRVICSSAPSLLLVSGRSRGVSGGPAFSLFAAAATQGAVPVPTRHLPDILRWAPMPALDDLVDHGGLLPEDTPWERRDKDEALYLRARLAPETISSEEAATLEWADYLRREAFLNGARLERLEPVDVWDLLYDVVADGDVTRINELDTLLPRTQQIQLRDIRSGAVNGEWPRETVVDSGLWLLMASLWQPQQSVNPQLSSFHALVALNRAYDLLKAGRLEQAAKQAERFEKGATGRRADAGIRQEALTIRAYVAAVEGNLDTAETHARTAVGFGEQAAPNVALVRSWKATPKNRRDRATNPFIELGLDHGSFRWEKHCRELFRQAEGDHALQAWINEAEERIRAAQGGDAGFSVFFRIPLEPERYLMPDTVPTTLVPPVKGLARRTPSLSGEQLEQIRARAAVELLDDLRTTPPRLDRHGQRA</sequence>
<organism evidence="1 2">
    <name type="scientific">Streptomyces dysideae</name>
    <dbReference type="NCBI Taxonomy" id="909626"/>
    <lineage>
        <taxon>Bacteria</taxon>
        <taxon>Bacillati</taxon>
        <taxon>Actinomycetota</taxon>
        <taxon>Actinomycetes</taxon>
        <taxon>Kitasatosporales</taxon>
        <taxon>Streptomycetaceae</taxon>
        <taxon>Streptomyces</taxon>
    </lineage>
</organism>
<accession>A0A101V1K4</accession>
<name>A0A101V1K4_9ACTN</name>
<protein>
    <submittedName>
        <fullName evidence="1">Uncharacterized protein</fullName>
    </submittedName>
</protein>
<dbReference type="Proteomes" id="UP000053260">
    <property type="component" value="Unassembled WGS sequence"/>
</dbReference>
<comment type="caution">
    <text evidence="1">The sequence shown here is derived from an EMBL/GenBank/DDBJ whole genome shotgun (WGS) entry which is preliminary data.</text>
</comment>
<evidence type="ECO:0000313" key="2">
    <source>
        <dbReference type="Proteomes" id="UP000053260"/>
    </source>
</evidence>
<dbReference type="STRING" id="909626.AQJ91_13185"/>
<dbReference type="EMBL" id="LMXB01000031">
    <property type="protein sequence ID" value="KUO20846.1"/>
    <property type="molecule type" value="Genomic_DNA"/>
</dbReference>
<evidence type="ECO:0000313" key="1">
    <source>
        <dbReference type="EMBL" id="KUO20846.1"/>
    </source>
</evidence>
<keyword evidence="2" id="KW-1185">Reference proteome</keyword>
<dbReference type="OrthoDB" id="3510269at2"/>
<gene>
    <name evidence="1" type="ORF">AQJ91_13185</name>
</gene>
<dbReference type="AlphaFoldDB" id="A0A101V1K4"/>